<feature type="region of interest" description="Disordered" evidence="3">
    <location>
        <begin position="142"/>
        <end position="202"/>
    </location>
</feature>
<evidence type="ECO:0000313" key="5">
    <source>
        <dbReference type="Proteomes" id="UP001157418"/>
    </source>
</evidence>
<evidence type="ECO:0000256" key="2">
    <source>
        <dbReference type="ARBA" id="ARBA00023306"/>
    </source>
</evidence>
<dbReference type="EMBL" id="CAKMRJ010003334">
    <property type="protein sequence ID" value="CAH1430395.1"/>
    <property type="molecule type" value="Genomic_DNA"/>
</dbReference>
<comment type="caution">
    <text evidence="4">The sequence shown here is derived from an EMBL/GenBank/DDBJ whole genome shotgun (WGS) entry which is preliminary data.</text>
</comment>
<feature type="region of interest" description="Disordered" evidence="3">
    <location>
        <begin position="68"/>
        <end position="98"/>
    </location>
</feature>
<dbReference type="GO" id="GO:0032875">
    <property type="term" value="P:regulation of DNA endoreduplication"/>
    <property type="evidence" value="ECO:0007669"/>
    <property type="project" value="InterPro"/>
</dbReference>
<proteinExistence type="predicted"/>
<evidence type="ECO:0000313" key="4">
    <source>
        <dbReference type="EMBL" id="CAH1430395.1"/>
    </source>
</evidence>
<keyword evidence="5" id="KW-1185">Reference proteome</keyword>
<reference evidence="4 5" key="1">
    <citation type="submission" date="2022-01" db="EMBL/GenBank/DDBJ databases">
        <authorList>
            <person name="Xiong W."/>
            <person name="Schranz E."/>
        </authorList>
    </citation>
    <scope>NUCLEOTIDE SEQUENCE [LARGE SCALE GENOMIC DNA]</scope>
</reference>
<dbReference type="PANTHER" id="PTHR33142:SF89">
    <property type="entry name" value="CYCLIN-DEPENDENT PROTEIN KINASE INHIBITOR SMR2"/>
    <property type="match status" value="1"/>
</dbReference>
<dbReference type="PANTHER" id="PTHR33142">
    <property type="entry name" value="CYCLIN-DEPENDENT PROTEIN KINASE INHIBITOR SMR13"/>
    <property type="match status" value="1"/>
</dbReference>
<dbReference type="InterPro" id="IPR040389">
    <property type="entry name" value="SMR"/>
</dbReference>
<dbReference type="Proteomes" id="UP001157418">
    <property type="component" value="Unassembled WGS sequence"/>
</dbReference>
<sequence>MTRLPSIARLFLSSSHKERDSHTHLPPFLVNTFLLLNQNSTTTMSADLEFRLQDLPAIQLTSLTLKLPSQEQESSEESCRTQSEQVEECVTPTSPEHRIPEILSCPPAPKKQRHGAPPSCKRRLTEFQFFEVVARDEIDSFFSNHRRDPSPSTAATTRRQPPSSVSYDYISNGWSKERKIKGKEEDHVGDGIGLPNTLSIHM</sequence>
<gene>
    <name evidence="4" type="ORF">LVIROSA_LOCUS17171</name>
</gene>
<dbReference type="GO" id="GO:0004860">
    <property type="term" value="F:protein kinase inhibitor activity"/>
    <property type="evidence" value="ECO:0007669"/>
    <property type="project" value="UniProtKB-KW"/>
</dbReference>
<keyword evidence="1" id="KW-0649">Protein kinase inhibitor</keyword>
<dbReference type="AlphaFoldDB" id="A0AAU9N7S4"/>
<feature type="compositionally biased region" description="Polar residues" evidence="3">
    <location>
        <begin position="150"/>
        <end position="166"/>
    </location>
</feature>
<protein>
    <submittedName>
        <fullName evidence="4">Uncharacterized protein</fullName>
    </submittedName>
</protein>
<keyword evidence="2" id="KW-0131">Cell cycle</keyword>
<name>A0AAU9N7S4_9ASTR</name>
<evidence type="ECO:0000256" key="1">
    <source>
        <dbReference type="ARBA" id="ARBA00023013"/>
    </source>
</evidence>
<organism evidence="4 5">
    <name type="scientific">Lactuca virosa</name>
    <dbReference type="NCBI Taxonomy" id="75947"/>
    <lineage>
        <taxon>Eukaryota</taxon>
        <taxon>Viridiplantae</taxon>
        <taxon>Streptophyta</taxon>
        <taxon>Embryophyta</taxon>
        <taxon>Tracheophyta</taxon>
        <taxon>Spermatophyta</taxon>
        <taxon>Magnoliopsida</taxon>
        <taxon>eudicotyledons</taxon>
        <taxon>Gunneridae</taxon>
        <taxon>Pentapetalae</taxon>
        <taxon>asterids</taxon>
        <taxon>campanulids</taxon>
        <taxon>Asterales</taxon>
        <taxon>Asteraceae</taxon>
        <taxon>Cichorioideae</taxon>
        <taxon>Cichorieae</taxon>
        <taxon>Lactucinae</taxon>
        <taxon>Lactuca</taxon>
    </lineage>
</organism>
<accession>A0AAU9N7S4</accession>
<evidence type="ECO:0000256" key="3">
    <source>
        <dbReference type="SAM" id="MobiDB-lite"/>
    </source>
</evidence>